<dbReference type="AlphaFoldDB" id="A0A9Q3FBS1"/>
<comment type="caution">
    <text evidence="2">The sequence shown here is derived from an EMBL/GenBank/DDBJ whole genome shotgun (WGS) entry which is preliminary data.</text>
</comment>
<feature type="compositionally biased region" description="Polar residues" evidence="1">
    <location>
        <begin position="259"/>
        <end position="268"/>
    </location>
</feature>
<feature type="compositionally biased region" description="Acidic residues" evidence="1">
    <location>
        <begin position="232"/>
        <end position="248"/>
    </location>
</feature>
<sequence>MAEISNGYFNFFSHHQGITSSRGFIKAQRQVSISNTNDAIKQSLVILIHSIPPRDIHEAVPKQFAKGQWSKNTPWQPHSFNTVWIHQDLYFTHTPWEFHLTQFISKFGKVETVIKDLVDIDFDFDFKFPVDFPQAFCIQSFLFLLISFHFIPEIIPVQHSPPARQTRSQARAQAVLTPTPRDPLDGTPAVPQLTAKLDRGPILEGRKRAKKIKFIFRSSWRISRTFKGPGEGGEEEEEHSVEEEESDGTESFTAPVGASQGTRGTTLDQSKKPVSHQSEPFSLVIMQKMTQIMANLQSASSSEVSRLHL</sequence>
<evidence type="ECO:0000313" key="2">
    <source>
        <dbReference type="EMBL" id="MBW0535207.1"/>
    </source>
</evidence>
<dbReference type="EMBL" id="AVOT02040057">
    <property type="protein sequence ID" value="MBW0535207.1"/>
    <property type="molecule type" value="Genomic_DNA"/>
</dbReference>
<gene>
    <name evidence="2" type="ORF">O181_074922</name>
</gene>
<reference evidence="2" key="1">
    <citation type="submission" date="2021-03" db="EMBL/GenBank/DDBJ databases">
        <title>Draft genome sequence of rust myrtle Austropuccinia psidii MF-1, a brazilian biotype.</title>
        <authorList>
            <person name="Quecine M.C."/>
            <person name="Pachon D.M.R."/>
            <person name="Bonatelli M.L."/>
            <person name="Correr F.H."/>
            <person name="Franceschini L.M."/>
            <person name="Leite T.F."/>
            <person name="Margarido G.R.A."/>
            <person name="Almeida C.A."/>
            <person name="Ferrarezi J.A."/>
            <person name="Labate C.A."/>
        </authorList>
    </citation>
    <scope>NUCLEOTIDE SEQUENCE</scope>
    <source>
        <strain evidence="2">MF-1</strain>
    </source>
</reference>
<protein>
    <submittedName>
        <fullName evidence="2">Uncharacterized protein</fullName>
    </submittedName>
</protein>
<evidence type="ECO:0000313" key="3">
    <source>
        <dbReference type="Proteomes" id="UP000765509"/>
    </source>
</evidence>
<feature type="region of interest" description="Disordered" evidence="1">
    <location>
        <begin position="226"/>
        <end position="279"/>
    </location>
</feature>
<dbReference type="Proteomes" id="UP000765509">
    <property type="component" value="Unassembled WGS sequence"/>
</dbReference>
<evidence type="ECO:0000256" key="1">
    <source>
        <dbReference type="SAM" id="MobiDB-lite"/>
    </source>
</evidence>
<name>A0A9Q3FBS1_9BASI</name>
<proteinExistence type="predicted"/>
<organism evidence="2 3">
    <name type="scientific">Austropuccinia psidii MF-1</name>
    <dbReference type="NCBI Taxonomy" id="1389203"/>
    <lineage>
        <taxon>Eukaryota</taxon>
        <taxon>Fungi</taxon>
        <taxon>Dikarya</taxon>
        <taxon>Basidiomycota</taxon>
        <taxon>Pucciniomycotina</taxon>
        <taxon>Pucciniomycetes</taxon>
        <taxon>Pucciniales</taxon>
        <taxon>Sphaerophragmiaceae</taxon>
        <taxon>Austropuccinia</taxon>
    </lineage>
</organism>
<accession>A0A9Q3FBS1</accession>
<keyword evidence="3" id="KW-1185">Reference proteome</keyword>